<dbReference type="Gene3D" id="2.160.10.10">
    <property type="entry name" value="Hexapeptide repeat proteins"/>
    <property type="match status" value="1"/>
</dbReference>
<comment type="caution">
    <text evidence="6">The sequence shown here is derived from an EMBL/GenBank/DDBJ whole genome shotgun (WGS) entry which is preliminary data.</text>
</comment>
<evidence type="ECO:0000313" key="7">
    <source>
        <dbReference type="Proteomes" id="UP000283644"/>
    </source>
</evidence>
<dbReference type="Gene3D" id="3.90.550.10">
    <property type="entry name" value="Spore Coat Polysaccharide Biosynthesis Protein SpsA, Chain A"/>
    <property type="match status" value="1"/>
</dbReference>
<dbReference type="SUPFAM" id="SSF53448">
    <property type="entry name" value="Nucleotide-diphospho-sugar transferases"/>
    <property type="match status" value="1"/>
</dbReference>
<evidence type="ECO:0000256" key="5">
    <source>
        <dbReference type="PIRSR" id="PIRSR000806-2"/>
    </source>
</evidence>
<feature type="binding site" evidence="5">
    <location>
        <position position="361"/>
    </location>
    <ligand>
        <name>UTP</name>
        <dbReference type="ChEBI" id="CHEBI:46398"/>
    </ligand>
</feature>
<evidence type="ECO:0000256" key="4">
    <source>
        <dbReference type="PIRSR" id="PIRSR000806-1"/>
    </source>
</evidence>
<dbReference type="EMBL" id="QXGH01000041">
    <property type="protein sequence ID" value="RHW23703.1"/>
    <property type="molecule type" value="Genomic_DNA"/>
</dbReference>
<proteinExistence type="inferred from homology"/>
<sequence>MGSAGLDMARAKMVDAGVDPVAIETFAHYYRLLEHGETGLIAESSIEPVDIERLADVEVAPEVAADALRQTAIIKLNGGLGTSMGMDRAKSLLCVRRGLSFLDIIARQVLHLREKYDAPLPLLFMNSFRTHDDTLEALARYESLQVDGLPLDFLQNKEPKLLAKGLVPASFPKDPDLEWCPPGHGDVYTALRGSGTLDKLLEGGWRYVFISNSDNLGAVPAPEVAGWFAQSGAPFAIEAVRRTPSDKKGGHFARRKADGRLVLRETAQTAKEDLEALADLDRHRYTSTNNLWIDLRALRDTLDQRDGVLGLPLIRNTKTLDPGDPSTPEVIQIETAMGAAIEVFEGSTLIEVGRDRFVPVKTTNDLLVLRSDVYTIGADFVLDLVAADVPYVDLDPAHYKLVGEFDKRFPEGAPSLAKASSLKIEGDWTFGHGVEVVGEVALEAGTAQRVPAGEVLTGSDG</sequence>
<dbReference type="AlphaFoldDB" id="A0A417XTM7"/>
<dbReference type="PANTHER" id="PTHR43511">
    <property type="match status" value="1"/>
</dbReference>
<feature type="binding site" evidence="5">
    <location>
        <position position="90"/>
    </location>
    <ligand>
        <name>UTP</name>
        <dbReference type="ChEBI" id="CHEBI:46398"/>
    </ligand>
</feature>
<gene>
    <name evidence="6" type="ORF">D0Z08_28235</name>
</gene>
<feature type="binding site" evidence="5">
    <location>
        <position position="214"/>
    </location>
    <ligand>
        <name>UTP</name>
        <dbReference type="ChEBI" id="CHEBI:46398"/>
    </ligand>
</feature>
<dbReference type="GO" id="GO:0003983">
    <property type="term" value="F:UTP:glucose-1-phosphate uridylyltransferase activity"/>
    <property type="evidence" value="ECO:0007669"/>
    <property type="project" value="InterPro"/>
</dbReference>
<comment type="similarity">
    <text evidence="1">Belongs to the UDPGP type 1 family.</text>
</comment>
<dbReference type="GO" id="GO:0006011">
    <property type="term" value="P:UDP-alpha-D-glucose metabolic process"/>
    <property type="evidence" value="ECO:0007669"/>
    <property type="project" value="InterPro"/>
</dbReference>
<accession>A0A417XTM7</accession>
<keyword evidence="2 6" id="KW-0808">Transferase</keyword>
<dbReference type="InterPro" id="IPR016267">
    <property type="entry name" value="UDPGP_trans"/>
</dbReference>
<reference evidence="6 7" key="1">
    <citation type="submission" date="2018-09" db="EMBL/GenBank/DDBJ databases">
        <title>Genome sequencing of Nocardioides immobilis CCTCC AB 2017083 for comparison to Nocardioides silvaticus.</title>
        <authorList>
            <person name="Li C."/>
            <person name="Wang G."/>
        </authorList>
    </citation>
    <scope>NUCLEOTIDE SEQUENCE [LARGE SCALE GENOMIC DNA]</scope>
    <source>
        <strain evidence="6 7">CCTCC AB 2017083</strain>
    </source>
</reference>
<keyword evidence="7" id="KW-1185">Reference proteome</keyword>
<dbReference type="InterPro" id="IPR029044">
    <property type="entry name" value="Nucleotide-diphossugar_trans"/>
</dbReference>
<dbReference type="PIRSF" id="PIRSF000806">
    <property type="entry name" value="UDPGP"/>
    <property type="match status" value="1"/>
</dbReference>
<keyword evidence="3 6" id="KW-0548">Nucleotidyltransferase</keyword>
<evidence type="ECO:0000256" key="1">
    <source>
        <dbReference type="ARBA" id="ARBA00010401"/>
    </source>
</evidence>
<dbReference type="Proteomes" id="UP000283644">
    <property type="component" value="Unassembled WGS sequence"/>
</dbReference>
<organism evidence="6 7">
    <name type="scientific">Nocardioides immobilis</name>
    <dbReference type="NCBI Taxonomy" id="2049295"/>
    <lineage>
        <taxon>Bacteria</taxon>
        <taxon>Bacillati</taxon>
        <taxon>Actinomycetota</taxon>
        <taxon>Actinomycetes</taxon>
        <taxon>Propionibacteriales</taxon>
        <taxon>Nocardioidaceae</taxon>
        <taxon>Nocardioides</taxon>
    </lineage>
</organism>
<feature type="binding site" evidence="5">
    <location>
        <position position="183"/>
    </location>
    <ligand>
        <name>UTP</name>
        <dbReference type="ChEBI" id="CHEBI:46398"/>
    </ligand>
</feature>
<dbReference type="InterPro" id="IPR002618">
    <property type="entry name" value="UDPGP_fam"/>
</dbReference>
<evidence type="ECO:0000256" key="2">
    <source>
        <dbReference type="ARBA" id="ARBA00022679"/>
    </source>
</evidence>
<feature type="binding site" evidence="5">
    <location>
        <position position="155"/>
    </location>
    <ligand>
        <name>UTP</name>
        <dbReference type="ChEBI" id="CHEBI:46398"/>
    </ligand>
</feature>
<name>A0A417XTM7_9ACTN</name>
<evidence type="ECO:0000313" key="6">
    <source>
        <dbReference type="EMBL" id="RHW23703.1"/>
    </source>
</evidence>
<protein>
    <submittedName>
        <fullName evidence="6">UTP--glucose-1-phosphate uridylyltransferase</fullName>
    </submittedName>
</protein>
<feature type="binding site" evidence="4">
    <location>
        <position position="184"/>
    </location>
    <ligand>
        <name>substrate</name>
    </ligand>
</feature>
<evidence type="ECO:0000256" key="3">
    <source>
        <dbReference type="ARBA" id="ARBA00022695"/>
    </source>
</evidence>
<dbReference type="OrthoDB" id="9804758at2"/>
<dbReference type="Pfam" id="PF01704">
    <property type="entry name" value="UDPGP"/>
    <property type="match status" value="1"/>
</dbReference>
<dbReference type="RefSeq" id="WP_118928626.1">
    <property type="nucleotide sequence ID" value="NZ_QXGH01000041.1"/>
</dbReference>